<dbReference type="AlphaFoldDB" id="A0A0F9C5A0"/>
<reference evidence="2" key="1">
    <citation type="journal article" date="2015" name="Nature">
        <title>Complex archaea that bridge the gap between prokaryotes and eukaryotes.</title>
        <authorList>
            <person name="Spang A."/>
            <person name="Saw J.H."/>
            <person name="Jorgensen S.L."/>
            <person name="Zaremba-Niedzwiedzka K."/>
            <person name="Martijn J."/>
            <person name="Lind A.E."/>
            <person name="van Eijk R."/>
            <person name="Schleper C."/>
            <person name="Guy L."/>
            <person name="Ettema T.J."/>
        </authorList>
    </citation>
    <scope>NUCLEOTIDE SEQUENCE</scope>
</reference>
<accession>A0A0F9C5A0</accession>
<protein>
    <submittedName>
        <fullName evidence="2">Uncharacterized protein</fullName>
    </submittedName>
</protein>
<evidence type="ECO:0000313" key="2">
    <source>
        <dbReference type="EMBL" id="KKL44463.1"/>
    </source>
</evidence>
<sequence>MRYIHRGTMTPDKFNICKTCWNNFYEFSKKHTELIKALELQMRINLREEPPEGLCQGCNQNKSFGYLDVNLEVKRKISLFFEYLICDTCFNDLILFAYENKELATALNIPKDLEIHEFNTKKQKLCQYCNEEAALGHLYVEKTGNEKKTRQILYIAVYAISVIALILVLPFLDVPNGLENITTYDLLESIGVIGVVMVFVLLLRRIEGARTVLISSFAVVFSIVYAAIILNEIYSIINFMIAAIVLVGLVMVHRL</sequence>
<feature type="transmembrane region" description="Helical" evidence="1">
    <location>
        <begin position="152"/>
        <end position="172"/>
    </location>
</feature>
<feature type="transmembrane region" description="Helical" evidence="1">
    <location>
        <begin position="212"/>
        <end position="230"/>
    </location>
</feature>
<dbReference type="SUPFAM" id="SSF82866">
    <property type="entry name" value="Multidrug efflux transporter AcrB transmembrane domain"/>
    <property type="match status" value="1"/>
</dbReference>
<feature type="transmembrane region" description="Helical" evidence="1">
    <location>
        <begin position="184"/>
        <end position="203"/>
    </location>
</feature>
<name>A0A0F9C5A0_9ZZZZ</name>
<keyword evidence="1" id="KW-0812">Transmembrane</keyword>
<keyword evidence="1" id="KW-0472">Membrane</keyword>
<organism evidence="2">
    <name type="scientific">marine sediment metagenome</name>
    <dbReference type="NCBI Taxonomy" id="412755"/>
    <lineage>
        <taxon>unclassified sequences</taxon>
        <taxon>metagenomes</taxon>
        <taxon>ecological metagenomes</taxon>
    </lineage>
</organism>
<evidence type="ECO:0000256" key="1">
    <source>
        <dbReference type="SAM" id="Phobius"/>
    </source>
</evidence>
<proteinExistence type="predicted"/>
<feature type="transmembrane region" description="Helical" evidence="1">
    <location>
        <begin position="236"/>
        <end position="252"/>
    </location>
</feature>
<comment type="caution">
    <text evidence="2">The sequence shown here is derived from an EMBL/GenBank/DDBJ whole genome shotgun (WGS) entry which is preliminary data.</text>
</comment>
<gene>
    <name evidence="2" type="ORF">LCGC14_2365410</name>
</gene>
<dbReference type="EMBL" id="LAZR01034750">
    <property type="protein sequence ID" value="KKL44463.1"/>
    <property type="molecule type" value="Genomic_DNA"/>
</dbReference>
<keyword evidence="1" id="KW-1133">Transmembrane helix</keyword>